<keyword evidence="3" id="KW-1185">Reference proteome</keyword>
<feature type="compositionally biased region" description="Acidic residues" evidence="1">
    <location>
        <begin position="199"/>
        <end position="210"/>
    </location>
</feature>
<sequence length="210" mass="24440">MTITRLRSDMFKKAIESMKGLRRNAERDFWERQLEDWKPEQITGDDAIELSNRYFRLRGRAEQENRVLLTDEIDPNGVLAHLAGINMIHMEDNMVKYFRGVIDGKKKWFRISDIVEAQCSIVFIKSIGGNIKTKLILRALALVNCKHAMKAEKERKDAHHQGHGQGVSQKVKRKVRFEYSNGEEDVQQSRKCHENKEGIDEEGDEIIMQN</sequence>
<dbReference type="AlphaFoldDB" id="A0AA39MZK6"/>
<proteinExistence type="predicted"/>
<feature type="region of interest" description="Disordered" evidence="1">
    <location>
        <begin position="153"/>
        <end position="172"/>
    </location>
</feature>
<reference evidence="2" key="1">
    <citation type="submission" date="2023-06" db="EMBL/GenBank/DDBJ databases">
        <authorList>
            <consortium name="Lawrence Berkeley National Laboratory"/>
            <person name="Ahrendt S."/>
            <person name="Sahu N."/>
            <person name="Indic B."/>
            <person name="Wong-Bajracharya J."/>
            <person name="Merenyi Z."/>
            <person name="Ke H.-M."/>
            <person name="Monk M."/>
            <person name="Kocsube S."/>
            <person name="Drula E."/>
            <person name="Lipzen A."/>
            <person name="Balint B."/>
            <person name="Henrissat B."/>
            <person name="Andreopoulos B."/>
            <person name="Martin F.M."/>
            <person name="Harder C.B."/>
            <person name="Rigling D."/>
            <person name="Ford K.L."/>
            <person name="Foster G.D."/>
            <person name="Pangilinan J."/>
            <person name="Papanicolaou A."/>
            <person name="Barry K."/>
            <person name="LaButti K."/>
            <person name="Viragh M."/>
            <person name="Koriabine M."/>
            <person name="Yan M."/>
            <person name="Riley R."/>
            <person name="Champramary S."/>
            <person name="Plett K.L."/>
            <person name="Tsai I.J."/>
            <person name="Slot J."/>
            <person name="Sipos G."/>
            <person name="Plett J."/>
            <person name="Nagy L.G."/>
            <person name="Grigoriev I.V."/>
        </authorList>
    </citation>
    <scope>NUCLEOTIDE SEQUENCE</scope>
    <source>
        <strain evidence="2">CCBAS 213</strain>
    </source>
</reference>
<feature type="region of interest" description="Disordered" evidence="1">
    <location>
        <begin position="179"/>
        <end position="210"/>
    </location>
</feature>
<dbReference type="RefSeq" id="XP_060327817.1">
    <property type="nucleotide sequence ID" value="XM_060477837.1"/>
</dbReference>
<evidence type="ECO:0000256" key="1">
    <source>
        <dbReference type="SAM" id="MobiDB-lite"/>
    </source>
</evidence>
<comment type="caution">
    <text evidence="2">The sequence shown here is derived from an EMBL/GenBank/DDBJ whole genome shotgun (WGS) entry which is preliminary data.</text>
</comment>
<dbReference type="Proteomes" id="UP001175211">
    <property type="component" value="Unassembled WGS sequence"/>
</dbReference>
<evidence type="ECO:0000313" key="2">
    <source>
        <dbReference type="EMBL" id="KAK0451983.1"/>
    </source>
</evidence>
<dbReference type="GeneID" id="85361385"/>
<gene>
    <name evidence="2" type="ORF">EV420DRAFT_1645918</name>
</gene>
<evidence type="ECO:0000313" key="3">
    <source>
        <dbReference type="Proteomes" id="UP001175211"/>
    </source>
</evidence>
<protein>
    <submittedName>
        <fullName evidence="2">Uncharacterized protein</fullName>
    </submittedName>
</protein>
<name>A0AA39MZK6_ARMTA</name>
<accession>A0AA39MZK6</accession>
<feature type="compositionally biased region" description="Basic and acidic residues" evidence="1">
    <location>
        <begin position="187"/>
        <end position="198"/>
    </location>
</feature>
<organism evidence="2 3">
    <name type="scientific">Armillaria tabescens</name>
    <name type="common">Ringless honey mushroom</name>
    <name type="synonym">Agaricus tabescens</name>
    <dbReference type="NCBI Taxonomy" id="1929756"/>
    <lineage>
        <taxon>Eukaryota</taxon>
        <taxon>Fungi</taxon>
        <taxon>Dikarya</taxon>
        <taxon>Basidiomycota</taxon>
        <taxon>Agaricomycotina</taxon>
        <taxon>Agaricomycetes</taxon>
        <taxon>Agaricomycetidae</taxon>
        <taxon>Agaricales</taxon>
        <taxon>Marasmiineae</taxon>
        <taxon>Physalacriaceae</taxon>
        <taxon>Desarmillaria</taxon>
    </lineage>
</organism>
<dbReference type="EMBL" id="JAUEPS010000032">
    <property type="protein sequence ID" value="KAK0451983.1"/>
    <property type="molecule type" value="Genomic_DNA"/>
</dbReference>